<gene>
    <name evidence="2" type="ORF">NCTC11460_00047</name>
    <name evidence="3" type="ORF">NCTC11460_02167</name>
    <name evidence="4" type="ORF">NCTC11460_02173</name>
    <name evidence="5" type="ORF">NCTC11460_02185</name>
</gene>
<evidence type="ECO:0000313" key="5">
    <source>
        <dbReference type="EMBL" id="SUB62177.1"/>
    </source>
</evidence>
<reference evidence="4 6" key="1">
    <citation type="submission" date="2018-06" db="EMBL/GenBank/DDBJ databases">
        <authorList>
            <consortium name="Pathogen Informatics"/>
            <person name="Doyle S."/>
        </authorList>
    </citation>
    <scope>NUCLEOTIDE SEQUENCE [LARGE SCALE GENOMIC DNA]</scope>
    <source>
        <strain evidence="4 6">NCTC11460</strain>
    </source>
</reference>
<proteinExistence type="predicted"/>
<evidence type="ECO:0000313" key="6">
    <source>
        <dbReference type="Proteomes" id="UP000255101"/>
    </source>
</evidence>
<dbReference type="RefSeq" id="WP_019595615.1">
    <property type="nucleotide sequence ID" value="NZ_FOVA01000007.1"/>
</dbReference>
<evidence type="ECO:0000256" key="1">
    <source>
        <dbReference type="SAM" id="MobiDB-lite"/>
    </source>
</evidence>
<dbReference type="EMBL" id="UGTB01000004">
    <property type="protein sequence ID" value="SUB62159.1"/>
    <property type="molecule type" value="Genomic_DNA"/>
</dbReference>
<evidence type="ECO:0000313" key="3">
    <source>
        <dbReference type="EMBL" id="SUB62159.1"/>
    </source>
</evidence>
<dbReference type="EMBL" id="UGTB01000004">
    <property type="protein sequence ID" value="SUB62177.1"/>
    <property type="molecule type" value="Genomic_DNA"/>
</dbReference>
<dbReference type="EMBL" id="UGTB01000004">
    <property type="protein sequence ID" value="SUB60170.1"/>
    <property type="molecule type" value="Genomic_DNA"/>
</dbReference>
<sequence length="391" mass="45218">MKRRANMSCLFTQSTEPISSNLVPVKITLLHDNQNRNYTDISIEAIREAEPSLKNKPILAYIRKDENGEYDFAGHEIEITLTDNGIKETYLERPVGIIPESTRVEYTSKDGKIYVSCTGYIYKDYSNETLELIEKTNGKCVSVELAVNEGYSDVDNIFHITKFDYLGITILSDDITPGMDENCRLELFGNLDDYKEFINKAKADVYSFEKEEYNAEENNTEEEPQKTENEDTTEDKKPIEDTDIEESNNINTQELDLSIFKDLFETNINSLEVLKGLFISRINELEKKLSVLEKYRNDNEYSKREIEVKNILEKFSIDEDSVVEIKEKVLSFEATLEDFEKELYVIIGKNALKNNKKQNFSFKGINLNNTEKNREKEKLYNGLLDNILGCK</sequence>
<dbReference type="Proteomes" id="UP000255101">
    <property type="component" value="Unassembled WGS sequence"/>
</dbReference>
<dbReference type="EMBL" id="UGTB01000004">
    <property type="protein sequence ID" value="SUB62165.1"/>
    <property type="molecule type" value="Genomic_DNA"/>
</dbReference>
<dbReference type="AlphaFoldDB" id="A0A379CK49"/>
<organism evidence="4 6">
    <name type="scientific">Peptostreptococcus anaerobius</name>
    <dbReference type="NCBI Taxonomy" id="1261"/>
    <lineage>
        <taxon>Bacteria</taxon>
        <taxon>Bacillati</taxon>
        <taxon>Bacillota</taxon>
        <taxon>Clostridia</taxon>
        <taxon>Peptostreptococcales</taxon>
        <taxon>Peptostreptococcaceae</taxon>
        <taxon>Peptostreptococcus</taxon>
    </lineage>
</organism>
<evidence type="ECO:0000313" key="2">
    <source>
        <dbReference type="EMBL" id="SUB60170.1"/>
    </source>
</evidence>
<accession>A0A379CK49</accession>
<protein>
    <submittedName>
        <fullName evidence="4">Uncharacterized protein</fullName>
    </submittedName>
</protein>
<name>A0A379CK49_9FIRM</name>
<feature type="compositionally biased region" description="Basic and acidic residues" evidence="1">
    <location>
        <begin position="223"/>
        <end position="240"/>
    </location>
</feature>
<feature type="region of interest" description="Disordered" evidence="1">
    <location>
        <begin position="212"/>
        <end position="248"/>
    </location>
</feature>
<evidence type="ECO:0000313" key="4">
    <source>
        <dbReference type="EMBL" id="SUB62165.1"/>
    </source>
</evidence>